<dbReference type="RefSeq" id="WP_203001533.1">
    <property type="nucleotide sequence ID" value="NZ_JADWYU010000119.1"/>
</dbReference>
<evidence type="ECO:0000259" key="1">
    <source>
        <dbReference type="Pfam" id="PF24712"/>
    </source>
</evidence>
<name>A0A937RIN1_9ACTN</name>
<proteinExistence type="predicted"/>
<sequence length="160" mass="18286">MDVVAIRRALDDVFDQAIVYHAFTDYMRDYEMLVYATSDPRLAVPAEHLRYLFRYCVEVDVRPAVTPEVWKQSLDDRLIDHETGKDLDGYVWGVKWQALYPGATLLDDSPRAQAWSDAIGIDFHEVRIETNGHNLTLIFNDLSVTPVSDGYAPFTVDEST</sequence>
<feature type="domain" description="YxiG-like" evidence="1">
    <location>
        <begin position="2"/>
        <end position="157"/>
    </location>
</feature>
<reference evidence="2" key="1">
    <citation type="submission" date="2020-12" db="EMBL/GenBank/DDBJ databases">
        <title>Genomic characterization of non-nitrogen-fixing Frankia strains.</title>
        <authorList>
            <person name="Carlos-Shanley C."/>
            <person name="Guerra T."/>
            <person name="Hahn D."/>
        </authorList>
    </citation>
    <scope>NUCLEOTIDE SEQUENCE</scope>
    <source>
        <strain evidence="2">CN6</strain>
    </source>
</reference>
<dbReference type="Pfam" id="PF24712">
    <property type="entry name" value="YxiG_2"/>
    <property type="match status" value="1"/>
</dbReference>
<dbReference type="EMBL" id="JAEACQ010000259">
    <property type="protein sequence ID" value="MBL7631055.1"/>
    <property type="molecule type" value="Genomic_DNA"/>
</dbReference>
<organism evidence="2 3">
    <name type="scientific">Frankia nepalensis</name>
    <dbReference type="NCBI Taxonomy" id="1836974"/>
    <lineage>
        <taxon>Bacteria</taxon>
        <taxon>Bacillati</taxon>
        <taxon>Actinomycetota</taxon>
        <taxon>Actinomycetes</taxon>
        <taxon>Frankiales</taxon>
        <taxon>Frankiaceae</taxon>
        <taxon>Frankia</taxon>
    </lineage>
</organism>
<evidence type="ECO:0000313" key="3">
    <source>
        <dbReference type="Proteomes" id="UP000604475"/>
    </source>
</evidence>
<keyword evidence="3" id="KW-1185">Reference proteome</keyword>
<gene>
    <name evidence="2" type="ORF">I7412_28630</name>
</gene>
<accession>A0A937RIN1</accession>
<dbReference type="Proteomes" id="UP000604475">
    <property type="component" value="Unassembled WGS sequence"/>
</dbReference>
<protein>
    <recommendedName>
        <fullName evidence="1">YxiG-like domain-containing protein</fullName>
    </recommendedName>
</protein>
<dbReference type="InterPro" id="IPR058188">
    <property type="entry name" value="YxiG-like"/>
</dbReference>
<evidence type="ECO:0000313" key="2">
    <source>
        <dbReference type="EMBL" id="MBL7631055.1"/>
    </source>
</evidence>
<comment type="caution">
    <text evidence="2">The sequence shown here is derived from an EMBL/GenBank/DDBJ whole genome shotgun (WGS) entry which is preliminary data.</text>
</comment>
<dbReference type="AlphaFoldDB" id="A0A937RIN1"/>